<proteinExistence type="predicted"/>
<reference evidence="1" key="1">
    <citation type="journal article" date="2015" name="Nature">
        <title>Complex archaea that bridge the gap between prokaryotes and eukaryotes.</title>
        <authorList>
            <person name="Spang A."/>
            <person name="Saw J.H."/>
            <person name="Jorgensen S.L."/>
            <person name="Zaremba-Niedzwiedzka K."/>
            <person name="Martijn J."/>
            <person name="Lind A.E."/>
            <person name="van Eijk R."/>
            <person name="Schleper C."/>
            <person name="Guy L."/>
            <person name="Ettema T.J."/>
        </authorList>
    </citation>
    <scope>NUCLEOTIDE SEQUENCE</scope>
</reference>
<sequence>MKVALITRIKEIIEQKEIDKFSKRLSVFQENKHILKIYIISDQLSISKLPDLENEKIEFIPCDDQIDPTSPTSLNLAIKKLSKNKIDAFIVASRQFRIETNNLDELITKCENDKKLLVAGYKFKIEFNDQKPNDEPRAIKLNNELQSYYQDKTLIAYQVPWNTCAIWNYELFKEYIKKFDGITKNKSGRELCVRIDNVCRPTAHKGMEDGLAIAKATKKDSNIKFKLFESKLIWEIEKSKIFNHRLKLARKEIVMRNFMKEKGYSEKTLLNGLLNSKNL</sequence>
<comment type="caution">
    <text evidence="1">The sequence shown here is derived from an EMBL/GenBank/DDBJ whole genome shotgun (WGS) entry which is preliminary data.</text>
</comment>
<gene>
    <name evidence="1" type="ORF">LCGC14_1801010</name>
</gene>
<evidence type="ECO:0000313" key="1">
    <source>
        <dbReference type="EMBL" id="KKM00779.1"/>
    </source>
</evidence>
<organism evidence="1">
    <name type="scientific">marine sediment metagenome</name>
    <dbReference type="NCBI Taxonomy" id="412755"/>
    <lineage>
        <taxon>unclassified sequences</taxon>
        <taxon>metagenomes</taxon>
        <taxon>ecological metagenomes</taxon>
    </lineage>
</organism>
<accession>A0A0F9GPU1</accession>
<protein>
    <submittedName>
        <fullName evidence="1">Uncharacterized protein</fullName>
    </submittedName>
</protein>
<dbReference type="EMBL" id="LAZR01017353">
    <property type="protein sequence ID" value="KKM00779.1"/>
    <property type="molecule type" value="Genomic_DNA"/>
</dbReference>
<name>A0A0F9GPU1_9ZZZZ</name>
<dbReference type="AlphaFoldDB" id="A0A0F9GPU1"/>